<comment type="catalytic activity">
    <reaction evidence="1">
        <text>ATP + protein L-histidine = ADP + protein N-phospho-L-histidine.</text>
        <dbReference type="EC" id="2.7.13.3"/>
    </reaction>
</comment>
<feature type="compositionally biased region" description="Basic and acidic residues" evidence="6">
    <location>
        <begin position="739"/>
        <end position="748"/>
    </location>
</feature>
<dbReference type="EC" id="2.7.13.3" evidence="2"/>
<evidence type="ECO:0000259" key="8">
    <source>
        <dbReference type="SMART" id="SM00387"/>
    </source>
</evidence>
<dbReference type="Proteomes" id="UP000649955">
    <property type="component" value="Unassembled WGS sequence"/>
</dbReference>
<dbReference type="Pfam" id="PF02518">
    <property type="entry name" value="HATPase_c"/>
    <property type="match status" value="1"/>
</dbReference>
<reference evidence="10" key="1">
    <citation type="journal article" date="2019" name="Int. J. Syst. Evol. Microbiol.">
        <title>The Global Catalogue of Microorganisms (GCM) 10K type strain sequencing project: providing services to taxonomists for standard genome sequencing and annotation.</title>
        <authorList>
            <consortium name="The Broad Institute Genomics Platform"/>
            <consortium name="The Broad Institute Genome Sequencing Center for Infectious Disease"/>
            <person name="Wu L."/>
            <person name="Ma J."/>
        </authorList>
    </citation>
    <scope>NUCLEOTIDE SEQUENCE [LARGE SCALE GENOMIC DNA]</scope>
    <source>
        <strain evidence="10">CGMCC 4.7680</strain>
    </source>
</reference>
<keyword evidence="5 9" id="KW-0418">Kinase</keyword>
<feature type="region of interest" description="Disordered" evidence="6">
    <location>
        <begin position="672"/>
        <end position="768"/>
    </location>
</feature>
<dbReference type="SMART" id="SM00387">
    <property type="entry name" value="HATPase_c"/>
    <property type="match status" value="1"/>
</dbReference>
<keyword evidence="3" id="KW-0597">Phosphoprotein</keyword>
<dbReference type="PANTHER" id="PTHR45436">
    <property type="entry name" value="SENSOR HISTIDINE KINASE YKOH"/>
    <property type="match status" value="1"/>
</dbReference>
<dbReference type="InterPro" id="IPR003594">
    <property type="entry name" value="HATPase_dom"/>
</dbReference>
<evidence type="ECO:0000256" key="7">
    <source>
        <dbReference type="SAM" id="Phobius"/>
    </source>
</evidence>
<keyword evidence="10" id="KW-1185">Reference proteome</keyword>
<sequence>MLNKDPRDESDKPYDKSIRKRLTRTVLIPSVTLLVLWIAVSSYFLFNGVYVRLVAASVREVSIPAATALAEFQKERQTALQYLDDPALGPARLQQQQKATDAKLSELKDAFAATISNAPDEIASKVNALKSQFDQLPVLRSQISFRSIDRAQVNTYYNGVMDTASNLFDTQARIVPDAEAATGGITATSVFRAGDMMSRETSLVSTAFSAGTFAPDDFAQFARLSGLYRTQLAQIEPFLDPSVRQKYQALATGTAWRQLATAEEALVKHGPWSAGEQKSVPVSETDWEHATTQVAQGLNDLAITQADKVSAAAIDAGDAQLRNVIIGSIVALLASLAAIIVAVRVSRSLVDRALMTRLARLRNDSLDLARNRLPDIVERLKSGEPVDLKDELPRLDHGRDEIGQVAEAFNVAQLTAVNAAASEAKARSGVHNVFLGIAHRNQVLVHQQLQILDEMEAREEDSTQLASLFQLDHLAARARRTTENLIILGGKQPGRRWRKPVPLMEVLRAAVSETEQYARVQVEQVPDVSIVGAAVADTIHLVAELVDNATSFSPPGSPVEVTSRMVARGVVVDVSDQGLGMKDGVREWANAMMAEAPEFDAMALRADSSLGLFVVARLAARLGITVTFDPSRYGGLRATVLIPTQHLAGEDGGPGSTPAEDTAVLAPVGAPAPQAEESPLRTMDTPSSFSGQIPMKRDTKPRPYPARALTPPDALPSVPAAPPEPAAITPATDVQPTDNRPRLPRREPQQNLVAQLENEPDDSQDEVVAPGEGTARTLAAFHKGTRRGRGGPDDA</sequence>
<protein>
    <recommendedName>
        <fullName evidence="2">histidine kinase</fullName>
        <ecNumber evidence="2">2.7.13.3</ecNumber>
    </recommendedName>
</protein>
<dbReference type="InterPro" id="IPR013587">
    <property type="entry name" value="Nitrate/nitrite_sensing"/>
</dbReference>
<gene>
    <name evidence="9" type="ORF">GCM10017567_59880</name>
</gene>
<dbReference type="InterPro" id="IPR036890">
    <property type="entry name" value="HATPase_C_sf"/>
</dbReference>
<dbReference type="SUPFAM" id="SSF55874">
    <property type="entry name" value="ATPase domain of HSP90 chaperone/DNA topoisomerase II/histidine kinase"/>
    <property type="match status" value="1"/>
</dbReference>
<evidence type="ECO:0000313" key="9">
    <source>
        <dbReference type="EMBL" id="GHG31817.1"/>
    </source>
</evidence>
<evidence type="ECO:0000256" key="3">
    <source>
        <dbReference type="ARBA" id="ARBA00022553"/>
    </source>
</evidence>
<dbReference type="RefSeq" id="WP_191314657.1">
    <property type="nucleotide sequence ID" value="NZ_BNAW01000033.1"/>
</dbReference>
<evidence type="ECO:0000256" key="2">
    <source>
        <dbReference type="ARBA" id="ARBA00012438"/>
    </source>
</evidence>
<evidence type="ECO:0000256" key="5">
    <source>
        <dbReference type="ARBA" id="ARBA00022777"/>
    </source>
</evidence>
<name>A0ABQ3KPK8_9PSEU</name>
<feature type="transmembrane region" description="Helical" evidence="7">
    <location>
        <begin position="324"/>
        <end position="345"/>
    </location>
</feature>
<dbReference type="Gene3D" id="3.30.565.10">
    <property type="entry name" value="Histidine kinase-like ATPase, C-terminal domain"/>
    <property type="match status" value="1"/>
</dbReference>
<proteinExistence type="predicted"/>
<comment type="caution">
    <text evidence="9">The sequence shown here is derived from an EMBL/GenBank/DDBJ whole genome shotgun (WGS) entry which is preliminary data.</text>
</comment>
<accession>A0ABQ3KPK8</accession>
<dbReference type="Pfam" id="PF08376">
    <property type="entry name" value="NIT"/>
    <property type="match status" value="1"/>
</dbReference>
<keyword evidence="7" id="KW-0812">Transmembrane</keyword>
<evidence type="ECO:0000256" key="4">
    <source>
        <dbReference type="ARBA" id="ARBA00022679"/>
    </source>
</evidence>
<evidence type="ECO:0000256" key="6">
    <source>
        <dbReference type="SAM" id="MobiDB-lite"/>
    </source>
</evidence>
<dbReference type="EMBL" id="BNAW01000033">
    <property type="protein sequence ID" value="GHG31817.1"/>
    <property type="molecule type" value="Genomic_DNA"/>
</dbReference>
<dbReference type="PANTHER" id="PTHR45436:SF5">
    <property type="entry name" value="SENSOR HISTIDINE KINASE TRCS"/>
    <property type="match status" value="1"/>
</dbReference>
<evidence type="ECO:0000313" key="10">
    <source>
        <dbReference type="Proteomes" id="UP000649955"/>
    </source>
</evidence>
<evidence type="ECO:0000256" key="1">
    <source>
        <dbReference type="ARBA" id="ARBA00000085"/>
    </source>
</evidence>
<keyword evidence="4" id="KW-0808">Transferase</keyword>
<feature type="transmembrane region" description="Helical" evidence="7">
    <location>
        <begin position="26"/>
        <end position="46"/>
    </location>
</feature>
<organism evidence="9 10">
    <name type="scientific">Amycolatopsis bullii</name>
    <dbReference type="NCBI Taxonomy" id="941987"/>
    <lineage>
        <taxon>Bacteria</taxon>
        <taxon>Bacillati</taxon>
        <taxon>Actinomycetota</taxon>
        <taxon>Actinomycetes</taxon>
        <taxon>Pseudonocardiales</taxon>
        <taxon>Pseudonocardiaceae</taxon>
        <taxon>Amycolatopsis</taxon>
    </lineage>
</organism>
<keyword evidence="7" id="KW-1133">Transmembrane helix</keyword>
<keyword evidence="7" id="KW-0472">Membrane</keyword>
<feature type="domain" description="Histidine kinase/HSP90-like ATPase" evidence="8">
    <location>
        <begin position="534"/>
        <end position="646"/>
    </location>
</feature>
<dbReference type="GO" id="GO:0016301">
    <property type="term" value="F:kinase activity"/>
    <property type="evidence" value="ECO:0007669"/>
    <property type="project" value="UniProtKB-KW"/>
</dbReference>
<dbReference type="InterPro" id="IPR050428">
    <property type="entry name" value="TCS_sensor_his_kinase"/>
</dbReference>